<dbReference type="Proteomes" id="UP001161325">
    <property type="component" value="Unassembled WGS sequence"/>
</dbReference>
<reference evidence="1" key="1">
    <citation type="submission" date="2022-08" db="EMBL/GenBank/DDBJ databases">
        <title>Draft genome sequencing of Roseisolibacter agri AW1220.</title>
        <authorList>
            <person name="Tobiishi Y."/>
            <person name="Tonouchi A."/>
        </authorList>
    </citation>
    <scope>NUCLEOTIDE SEQUENCE</scope>
    <source>
        <strain evidence="1">AW1220</strain>
    </source>
</reference>
<comment type="caution">
    <text evidence="1">The sequence shown here is derived from an EMBL/GenBank/DDBJ whole genome shotgun (WGS) entry which is preliminary data.</text>
</comment>
<keyword evidence="2" id="KW-1185">Reference proteome</keyword>
<protein>
    <submittedName>
        <fullName evidence="1">Uncharacterized protein</fullName>
    </submittedName>
</protein>
<dbReference type="Pfam" id="PF20420">
    <property type="entry name" value="DUF6702"/>
    <property type="match status" value="1"/>
</dbReference>
<dbReference type="AlphaFoldDB" id="A0AA37QDC5"/>
<proteinExistence type="predicted"/>
<sequence length="147" mass="15618">MLLGEAHPLHSSVAQLTWDPATRVIQVGVRVFADDFASVVTRGVPASGGAVVVPPDSAMQRYVGARFALADRTGRPIALRWCGARREGDVLLLCLRAAASASPAGGRVRHALLTEVFSDQVNVVQASYDGRRETVLFTPGDGAKPLR</sequence>
<name>A0AA37QDC5_9BACT</name>
<accession>A0AA37QDC5</accession>
<evidence type="ECO:0000313" key="1">
    <source>
        <dbReference type="EMBL" id="GLC26826.1"/>
    </source>
</evidence>
<dbReference type="EMBL" id="BRXS01000005">
    <property type="protein sequence ID" value="GLC26826.1"/>
    <property type="molecule type" value="Genomic_DNA"/>
</dbReference>
<dbReference type="InterPro" id="IPR046525">
    <property type="entry name" value="DUF6702"/>
</dbReference>
<organism evidence="1 2">
    <name type="scientific">Roseisolibacter agri</name>
    <dbReference type="NCBI Taxonomy" id="2014610"/>
    <lineage>
        <taxon>Bacteria</taxon>
        <taxon>Pseudomonadati</taxon>
        <taxon>Gemmatimonadota</taxon>
        <taxon>Gemmatimonadia</taxon>
        <taxon>Gemmatimonadales</taxon>
        <taxon>Gemmatimonadaceae</taxon>
        <taxon>Roseisolibacter</taxon>
    </lineage>
</organism>
<evidence type="ECO:0000313" key="2">
    <source>
        <dbReference type="Proteomes" id="UP001161325"/>
    </source>
</evidence>
<gene>
    <name evidence="1" type="ORF">rosag_33390</name>
</gene>